<keyword evidence="2" id="KW-0812">Transmembrane</keyword>
<keyword evidence="2" id="KW-1133">Transmembrane helix</keyword>
<name>A0A1F8EDW1_9BACT</name>
<evidence type="ECO:0000313" key="4">
    <source>
        <dbReference type="EMBL" id="OGM98288.1"/>
    </source>
</evidence>
<gene>
    <name evidence="4" type="ORF">A2649_03295</name>
</gene>
<dbReference type="Pfam" id="PF04294">
    <property type="entry name" value="VanW"/>
    <property type="match status" value="1"/>
</dbReference>
<dbReference type="EMBL" id="MGJB01000017">
    <property type="protein sequence ID" value="OGM98288.1"/>
    <property type="molecule type" value="Genomic_DNA"/>
</dbReference>
<feature type="domain" description="YoaR-like putative peptidoglycan binding" evidence="3">
    <location>
        <begin position="104"/>
        <end position="162"/>
    </location>
</feature>
<keyword evidence="2" id="KW-0472">Membrane</keyword>
<evidence type="ECO:0000256" key="1">
    <source>
        <dbReference type="SAM" id="MobiDB-lite"/>
    </source>
</evidence>
<dbReference type="Proteomes" id="UP000176893">
    <property type="component" value="Unassembled WGS sequence"/>
</dbReference>
<dbReference type="InterPro" id="IPR007391">
    <property type="entry name" value="Vancomycin_resist_VanW"/>
</dbReference>
<feature type="transmembrane region" description="Helical" evidence="2">
    <location>
        <begin position="15"/>
        <end position="38"/>
    </location>
</feature>
<comment type="caution">
    <text evidence="4">The sequence shown here is derived from an EMBL/GenBank/DDBJ whole genome shotgun (WGS) entry which is preliminary data.</text>
</comment>
<evidence type="ECO:0000313" key="5">
    <source>
        <dbReference type="Proteomes" id="UP000176893"/>
    </source>
</evidence>
<organism evidence="4 5">
    <name type="scientific">Candidatus Yanofskybacteria bacterium RIFCSPHIGHO2_01_FULL_41_26</name>
    <dbReference type="NCBI Taxonomy" id="1802661"/>
    <lineage>
        <taxon>Bacteria</taxon>
        <taxon>Candidatus Yanofskyibacteriota</taxon>
    </lineage>
</organism>
<reference evidence="4 5" key="1">
    <citation type="journal article" date="2016" name="Nat. Commun.">
        <title>Thousands of microbial genomes shed light on interconnected biogeochemical processes in an aquifer system.</title>
        <authorList>
            <person name="Anantharaman K."/>
            <person name="Brown C.T."/>
            <person name="Hug L.A."/>
            <person name="Sharon I."/>
            <person name="Castelle C.J."/>
            <person name="Probst A.J."/>
            <person name="Thomas B.C."/>
            <person name="Singh A."/>
            <person name="Wilkins M.J."/>
            <person name="Karaoz U."/>
            <person name="Brodie E.L."/>
            <person name="Williams K.H."/>
            <person name="Hubbard S.S."/>
            <person name="Banfield J.F."/>
        </authorList>
    </citation>
    <scope>NUCLEOTIDE SEQUENCE [LARGE SCALE GENOMIC DNA]</scope>
</reference>
<dbReference type="Pfam" id="PF12229">
    <property type="entry name" value="PG_binding_4"/>
    <property type="match status" value="1"/>
</dbReference>
<protein>
    <recommendedName>
        <fullName evidence="3">YoaR-like putative peptidoglycan binding domain-containing protein</fullName>
    </recommendedName>
</protein>
<dbReference type="PANTHER" id="PTHR35788">
    <property type="entry name" value="EXPORTED PROTEIN-RELATED"/>
    <property type="match status" value="1"/>
</dbReference>
<dbReference type="InterPro" id="IPR022029">
    <property type="entry name" value="YoaR-like_PG-bd"/>
</dbReference>
<dbReference type="STRING" id="1802661.A2649_03295"/>
<feature type="region of interest" description="Disordered" evidence="1">
    <location>
        <begin position="373"/>
        <end position="393"/>
    </location>
</feature>
<dbReference type="InterPro" id="IPR052913">
    <property type="entry name" value="Glycopeptide_resist_protein"/>
</dbReference>
<dbReference type="PANTHER" id="PTHR35788:SF1">
    <property type="entry name" value="EXPORTED PROTEIN"/>
    <property type="match status" value="1"/>
</dbReference>
<proteinExistence type="predicted"/>
<evidence type="ECO:0000256" key="2">
    <source>
        <dbReference type="SAM" id="Phobius"/>
    </source>
</evidence>
<dbReference type="AlphaFoldDB" id="A0A1F8EDW1"/>
<sequence length="393" mass="43710">MFKLVYVGPKEFNVLVYRLITVGVVVLIGFNLGSWFYLYTVSIFNPKVPLRNFASILSTSTLNDLELDIGNNNRITIKSADLKGWVEPYTRAYSGKQDLRVSSKFNDYLIRLATANNIEPIDARFEFGPNNKVIVFSQSVQGKKVNIAKSATAIIDSLREGKTSARLTIDIIEPEITLEKANDFGIKTLLAKGESNFLGSSNARINNIKTGSSKFNGSILKPGEEFSFNNILGNIDEKTGYQPELVIKNGQTIPEYGGGLCQLSTTIFRAAILAGLPITERRPHSFPVKYYSPQGFDATIYPGVSNLKFTNDTPGHILLQTRIEGTRLIVELYGSDDGRKVTLDGPHQYDQKANGAMKAYFIRTTSYANGEKKNERFDSNYQPPFAQARNPLE</sequence>
<accession>A0A1F8EDW1</accession>
<evidence type="ECO:0000259" key="3">
    <source>
        <dbReference type="Pfam" id="PF12229"/>
    </source>
</evidence>